<evidence type="ECO:0000313" key="2">
    <source>
        <dbReference type="Proteomes" id="UP000199042"/>
    </source>
</evidence>
<organism evidence="1 2">
    <name type="scientific">Trichococcus collinsii</name>
    <dbReference type="NCBI Taxonomy" id="157076"/>
    <lineage>
        <taxon>Bacteria</taxon>
        <taxon>Bacillati</taxon>
        <taxon>Bacillota</taxon>
        <taxon>Bacilli</taxon>
        <taxon>Lactobacillales</taxon>
        <taxon>Carnobacteriaceae</taxon>
        <taxon>Trichococcus</taxon>
    </lineage>
</organism>
<dbReference type="RefSeq" id="WP_176974127.1">
    <property type="nucleotide sequence ID" value="NZ_FJNA01000002.1"/>
</dbReference>
<dbReference type="EMBL" id="FNQH01000001">
    <property type="protein sequence ID" value="SEA00412.1"/>
    <property type="molecule type" value="Genomic_DNA"/>
</dbReference>
<protein>
    <submittedName>
        <fullName evidence="1">Uncharacterized protein</fullName>
    </submittedName>
</protein>
<reference evidence="1 2" key="1">
    <citation type="submission" date="2016-10" db="EMBL/GenBank/DDBJ databases">
        <authorList>
            <person name="Varghese N."/>
            <person name="Submissions S."/>
        </authorList>
    </citation>
    <scope>NUCLEOTIDE SEQUENCE [LARGE SCALE GENOMIC DNA]</scope>
    <source>
        <strain evidence="1 2">DSM 14526</strain>
    </source>
</reference>
<evidence type="ECO:0000313" key="1">
    <source>
        <dbReference type="EMBL" id="SEA00412.1"/>
    </source>
</evidence>
<name>A0AB37ZYS7_9LACT</name>
<dbReference type="AlphaFoldDB" id="A0AB37ZYS7"/>
<proteinExistence type="predicted"/>
<comment type="caution">
    <text evidence="1">The sequence shown here is derived from an EMBL/GenBank/DDBJ whole genome shotgun (WGS) entry which is preliminary data.</text>
</comment>
<gene>
    <name evidence="1" type="ORF">SAMN04488525_101842</name>
</gene>
<dbReference type="Proteomes" id="UP000199042">
    <property type="component" value="Unassembled WGS sequence"/>
</dbReference>
<keyword evidence="2" id="KW-1185">Reference proteome</keyword>
<accession>A0AB37ZYS7</accession>
<sequence>MDVDELKKAKAAINDFWDRYESEVPFATTVEDSEELANLAWKYMSLYKGAVAANG</sequence>